<feature type="non-terminal residue" evidence="2">
    <location>
        <position position="1"/>
    </location>
</feature>
<evidence type="ECO:0000256" key="1">
    <source>
        <dbReference type="SAM" id="MobiDB-lite"/>
    </source>
</evidence>
<organism evidence="2">
    <name type="scientific">uncultured Thermomicrobiales bacterium</name>
    <dbReference type="NCBI Taxonomy" id="1645740"/>
    <lineage>
        <taxon>Bacteria</taxon>
        <taxon>Pseudomonadati</taxon>
        <taxon>Thermomicrobiota</taxon>
        <taxon>Thermomicrobia</taxon>
        <taxon>Thermomicrobiales</taxon>
        <taxon>environmental samples</taxon>
    </lineage>
</organism>
<dbReference type="EMBL" id="CADCWL010000005">
    <property type="protein sequence ID" value="CAA9543396.1"/>
    <property type="molecule type" value="Genomic_DNA"/>
</dbReference>
<feature type="compositionally biased region" description="Low complexity" evidence="1">
    <location>
        <begin position="15"/>
        <end position="36"/>
    </location>
</feature>
<evidence type="ECO:0000313" key="2">
    <source>
        <dbReference type="EMBL" id="CAA9543396.1"/>
    </source>
</evidence>
<dbReference type="AlphaFoldDB" id="A0A6J4U8Q6"/>
<protein>
    <submittedName>
        <fullName evidence="2">Uncharacterized protein</fullName>
    </submittedName>
</protein>
<gene>
    <name evidence="2" type="ORF">AVDCRST_MAG19-101</name>
</gene>
<sequence>AACSRCDPPAGSPGAGHSPLPQPQGRDAAARQAGAAHPLLRPDGGGVHADLFLPGRGVQRDGPAWAGQNADPGSRRAARAARVRPSWSV</sequence>
<feature type="non-terminal residue" evidence="2">
    <location>
        <position position="89"/>
    </location>
</feature>
<accession>A0A6J4U8Q6</accession>
<name>A0A6J4U8Q6_9BACT</name>
<proteinExistence type="predicted"/>
<feature type="region of interest" description="Disordered" evidence="1">
    <location>
        <begin position="1"/>
        <end position="89"/>
    </location>
</feature>
<reference evidence="2" key="1">
    <citation type="submission" date="2020-02" db="EMBL/GenBank/DDBJ databases">
        <authorList>
            <person name="Meier V. D."/>
        </authorList>
    </citation>
    <scope>NUCLEOTIDE SEQUENCE</scope>
    <source>
        <strain evidence="2">AVDCRST_MAG19</strain>
    </source>
</reference>